<evidence type="ECO:0000256" key="1">
    <source>
        <dbReference type="ARBA" id="ARBA00001971"/>
    </source>
</evidence>
<keyword evidence="3 5" id="KW-0479">Metal-binding</keyword>
<evidence type="ECO:0008006" key="10">
    <source>
        <dbReference type="Google" id="ProtNLM"/>
    </source>
</evidence>
<accession>A0A9Q0AR19</accession>
<dbReference type="AlphaFoldDB" id="A0A9Q0AR19"/>
<feature type="transmembrane region" description="Helical" evidence="7">
    <location>
        <begin position="12"/>
        <end position="36"/>
    </location>
</feature>
<keyword evidence="2 5" id="KW-0349">Heme</keyword>
<keyword evidence="6" id="KW-0503">Monooxygenase</keyword>
<dbReference type="PANTHER" id="PTHR24305:SF226">
    <property type="entry name" value="CYTOCHROME P450 MONOOXYGENASE"/>
    <property type="match status" value="1"/>
</dbReference>
<evidence type="ECO:0000256" key="6">
    <source>
        <dbReference type="RuleBase" id="RU000461"/>
    </source>
</evidence>
<dbReference type="Pfam" id="PF00067">
    <property type="entry name" value="p450"/>
    <property type="match status" value="1"/>
</dbReference>
<comment type="similarity">
    <text evidence="6">Belongs to the cytochrome P450 family.</text>
</comment>
<comment type="caution">
    <text evidence="8">The sequence shown here is derived from an EMBL/GenBank/DDBJ whole genome shotgun (WGS) entry which is preliminary data.</text>
</comment>
<dbReference type="GO" id="GO:0020037">
    <property type="term" value="F:heme binding"/>
    <property type="evidence" value="ECO:0007669"/>
    <property type="project" value="InterPro"/>
</dbReference>
<keyword evidence="7" id="KW-1133">Transmembrane helix</keyword>
<evidence type="ECO:0000256" key="7">
    <source>
        <dbReference type="SAM" id="Phobius"/>
    </source>
</evidence>
<dbReference type="PROSITE" id="PS00086">
    <property type="entry name" value="CYTOCHROME_P450"/>
    <property type="match status" value="1"/>
</dbReference>
<evidence type="ECO:0000256" key="5">
    <source>
        <dbReference type="PIRSR" id="PIRSR602401-1"/>
    </source>
</evidence>
<sequence>MVGIIEDAKVLALALSGYFVAAISTYFVIFITYQIFLHPLSKYPGPFVAKLTDAYNGFFAYSKRLHLTTWQNQLKYGPVVRQGPNKLIFSSVTALRDIYKNDKITKPKAYMALGPGLTGYTVFTATDRRLHRARRQLIGQVLTNRSMRTFEPVMIEQVNIYLQKLLAHSQCSQPVEMTKITRQLGFNIAGILGFGYDLGLQTEETNQFMLPMLDAGTLWSSVFLQYPGARRFRLALVTVHAFRTLREKYLGIIEKMISSRTALAKDAKHDLYSFVSEALNDQSDNGLRQSDLWGEANLFLTAAGDTTKTAMSAAFFYLTRNPDCYQRLADEIRTTFSAGSEIQGSALTSCQYLRACIDETLRMSPPASGTLWRELSSDSGDQSFIVDGHVIPRGTIVGVSTYSIHHSEDYFPDSFAFRPERWIDDSITPEVKQIMREAFTPFSVGPRSCAGTTMAYMEVGLTIAKTLWYFDFEPAPGRLGHIGAGSPALGKGRQRPGEFQIYDVFSATHEGPYLVFNPRDGGGLKDLETKE</sequence>
<dbReference type="InterPro" id="IPR017972">
    <property type="entry name" value="Cyt_P450_CS"/>
</dbReference>
<dbReference type="PRINTS" id="PR00463">
    <property type="entry name" value="EP450I"/>
</dbReference>
<dbReference type="InterPro" id="IPR002401">
    <property type="entry name" value="Cyt_P450_E_grp-I"/>
</dbReference>
<evidence type="ECO:0000256" key="3">
    <source>
        <dbReference type="ARBA" id="ARBA00022723"/>
    </source>
</evidence>
<keyword evidence="4 5" id="KW-0408">Iron</keyword>
<keyword evidence="7" id="KW-0472">Membrane</keyword>
<dbReference type="GO" id="GO:0016705">
    <property type="term" value="F:oxidoreductase activity, acting on paired donors, with incorporation or reduction of molecular oxygen"/>
    <property type="evidence" value="ECO:0007669"/>
    <property type="project" value="InterPro"/>
</dbReference>
<dbReference type="Proteomes" id="UP000829685">
    <property type="component" value="Unassembled WGS sequence"/>
</dbReference>
<protein>
    <recommendedName>
        <fullName evidence="10">Cytochrome P450</fullName>
    </recommendedName>
</protein>
<keyword evidence="6" id="KW-0560">Oxidoreductase</keyword>
<name>A0A9Q0AR19_9PEZI</name>
<dbReference type="GO" id="GO:0004497">
    <property type="term" value="F:monooxygenase activity"/>
    <property type="evidence" value="ECO:0007669"/>
    <property type="project" value="UniProtKB-KW"/>
</dbReference>
<dbReference type="PANTHER" id="PTHR24305">
    <property type="entry name" value="CYTOCHROME P450"/>
    <property type="match status" value="1"/>
</dbReference>
<evidence type="ECO:0000313" key="8">
    <source>
        <dbReference type="EMBL" id="KAI1874420.1"/>
    </source>
</evidence>
<feature type="binding site" description="axial binding residue" evidence="5">
    <location>
        <position position="449"/>
    </location>
    <ligand>
        <name>heme</name>
        <dbReference type="ChEBI" id="CHEBI:30413"/>
    </ligand>
    <ligandPart>
        <name>Fe</name>
        <dbReference type="ChEBI" id="CHEBI:18248"/>
    </ligandPart>
</feature>
<gene>
    <name evidence="8" type="ORF">JX265_004628</name>
</gene>
<evidence type="ECO:0000313" key="9">
    <source>
        <dbReference type="Proteomes" id="UP000829685"/>
    </source>
</evidence>
<dbReference type="InterPro" id="IPR001128">
    <property type="entry name" value="Cyt_P450"/>
</dbReference>
<evidence type="ECO:0000256" key="4">
    <source>
        <dbReference type="ARBA" id="ARBA00023004"/>
    </source>
</evidence>
<keyword evidence="9" id="KW-1185">Reference proteome</keyword>
<dbReference type="InterPro" id="IPR036396">
    <property type="entry name" value="Cyt_P450_sf"/>
</dbReference>
<organism evidence="8 9">
    <name type="scientific">Neoarthrinium moseri</name>
    <dbReference type="NCBI Taxonomy" id="1658444"/>
    <lineage>
        <taxon>Eukaryota</taxon>
        <taxon>Fungi</taxon>
        <taxon>Dikarya</taxon>
        <taxon>Ascomycota</taxon>
        <taxon>Pezizomycotina</taxon>
        <taxon>Sordariomycetes</taxon>
        <taxon>Xylariomycetidae</taxon>
        <taxon>Amphisphaeriales</taxon>
        <taxon>Apiosporaceae</taxon>
        <taxon>Neoarthrinium</taxon>
    </lineage>
</organism>
<dbReference type="GO" id="GO:0005506">
    <property type="term" value="F:iron ion binding"/>
    <property type="evidence" value="ECO:0007669"/>
    <property type="project" value="InterPro"/>
</dbReference>
<keyword evidence="7" id="KW-0812">Transmembrane</keyword>
<dbReference type="PRINTS" id="PR00385">
    <property type="entry name" value="P450"/>
</dbReference>
<dbReference type="Gene3D" id="1.10.630.10">
    <property type="entry name" value="Cytochrome P450"/>
    <property type="match status" value="1"/>
</dbReference>
<evidence type="ECO:0000256" key="2">
    <source>
        <dbReference type="ARBA" id="ARBA00022617"/>
    </source>
</evidence>
<proteinExistence type="inferred from homology"/>
<dbReference type="InterPro" id="IPR050121">
    <property type="entry name" value="Cytochrome_P450_monoxygenase"/>
</dbReference>
<dbReference type="CDD" id="cd11061">
    <property type="entry name" value="CYP67-like"/>
    <property type="match status" value="1"/>
</dbReference>
<dbReference type="EMBL" id="JAFIMR010000009">
    <property type="protein sequence ID" value="KAI1874420.1"/>
    <property type="molecule type" value="Genomic_DNA"/>
</dbReference>
<comment type="cofactor">
    <cofactor evidence="1 5">
        <name>heme</name>
        <dbReference type="ChEBI" id="CHEBI:30413"/>
    </cofactor>
</comment>
<reference evidence="8" key="1">
    <citation type="submission" date="2021-03" db="EMBL/GenBank/DDBJ databases">
        <title>Revisited historic fungal species revealed as producer of novel bioactive compounds through whole genome sequencing and comparative genomics.</title>
        <authorList>
            <person name="Vignolle G.A."/>
            <person name="Hochenegger N."/>
            <person name="Mach R.L."/>
            <person name="Mach-Aigner A.R."/>
            <person name="Javad Rahimi M."/>
            <person name="Salim K.A."/>
            <person name="Chan C.M."/>
            <person name="Lim L.B.L."/>
            <person name="Cai F."/>
            <person name="Druzhinina I.S."/>
            <person name="U'Ren J.M."/>
            <person name="Derntl C."/>
        </authorList>
    </citation>
    <scope>NUCLEOTIDE SEQUENCE</scope>
    <source>
        <strain evidence="8">TUCIM 5799</strain>
    </source>
</reference>
<dbReference type="SUPFAM" id="SSF48264">
    <property type="entry name" value="Cytochrome P450"/>
    <property type="match status" value="1"/>
</dbReference>